<dbReference type="PANTHER" id="PTHR43390:SF8">
    <property type="entry name" value="SIGNAL PEPTIDASE I"/>
    <property type="match status" value="1"/>
</dbReference>
<name>A0A4Y8LII5_9BACL</name>
<keyword evidence="5" id="KW-1003">Cell membrane</keyword>
<comment type="caution">
    <text evidence="15">The sequence shown here is derived from an EMBL/GenBank/DDBJ whole genome shotgun (WGS) entry which is preliminary data.</text>
</comment>
<comment type="catalytic activity">
    <reaction evidence="1 12">
        <text>Cleavage of hydrophobic, N-terminal signal or leader sequences from secreted and periplasmic proteins.</text>
        <dbReference type="EC" id="3.4.21.89"/>
    </reaction>
</comment>
<dbReference type="EC" id="3.4.21.89" evidence="4 12"/>
<evidence type="ECO:0000256" key="13">
    <source>
        <dbReference type="RuleBase" id="RU362042"/>
    </source>
</evidence>
<dbReference type="OrthoDB" id="9802919at2"/>
<evidence type="ECO:0000256" key="2">
    <source>
        <dbReference type="ARBA" id="ARBA00004401"/>
    </source>
</evidence>
<evidence type="ECO:0000256" key="8">
    <source>
        <dbReference type="ARBA" id="ARBA00022801"/>
    </source>
</evidence>
<evidence type="ECO:0000256" key="11">
    <source>
        <dbReference type="PIRSR" id="PIRSR600223-1"/>
    </source>
</evidence>
<gene>
    <name evidence="15" type="primary">lepB</name>
    <name evidence="15" type="ORF">E2626_02750</name>
</gene>
<evidence type="ECO:0000256" key="7">
    <source>
        <dbReference type="ARBA" id="ARBA00022692"/>
    </source>
</evidence>
<evidence type="ECO:0000256" key="4">
    <source>
        <dbReference type="ARBA" id="ARBA00013208"/>
    </source>
</evidence>
<dbReference type="InterPro" id="IPR019756">
    <property type="entry name" value="Pept_S26A_signal_pept_1_Ser-AS"/>
</dbReference>
<accession>A0A4Y8LII5</accession>
<evidence type="ECO:0000313" key="16">
    <source>
        <dbReference type="Proteomes" id="UP000297776"/>
    </source>
</evidence>
<dbReference type="PRINTS" id="PR00727">
    <property type="entry name" value="LEADERPTASE"/>
</dbReference>
<dbReference type="InterPro" id="IPR019533">
    <property type="entry name" value="Peptidase_S26"/>
</dbReference>
<dbReference type="InterPro" id="IPR000223">
    <property type="entry name" value="Pept_S26A_signal_pept_1"/>
</dbReference>
<evidence type="ECO:0000256" key="10">
    <source>
        <dbReference type="ARBA" id="ARBA00023136"/>
    </source>
</evidence>
<keyword evidence="9" id="KW-1133">Transmembrane helix</keyword>
<dbReference type="EMBL" id="SORX01000002">
    <property type="protein sequence ID" value="TFE02738.1"/>
    <property type="molecule type" value="Genomic_DNA"/>
</dbReference>
<evidence type="ECO:0000256" key="6">
    <source>
        <dbReference type="ARBA" id="ARBA00022670"/>
    </source>
</evidence>
<evidence type="ECO:0000256" key="12">
    <source>
        <dbReference type="RuleBase" id="RU003993"/>
    </source>
</evidence>
<dbReference type="GO" id="GO:0004252">
    <property type="term" value="F:serine-type endopeptidase activity"/>
    <property type="evidence" value="ECO:0007669"/>
    <property type="project" value="InterPro"/>
</dbReference>
<feature type="active site" evidence="11">
    <location>
        <position position="38"/>
    </location>
</feature>
<keyword evidence="16" id="KW-1185">Reference proteome</keyword>
<feature type="active site" evidence="11">
    <location>
        <position position="79"/>
    </location>
</feature>
<keyword evidence="10" id="KW-0472">Membrane</keyword>
<dbReference type="PROSITE" id="PS00760">
    <property type="entry name" value="SPASE_I_2"/>
    <property type="match status" value="1"/>
</dbReference>
<dbReference type="GO" id="GO:0009003">
    <property type="term" value="F:signal peptidase activity"/>
    <property type="evidence" value="ECO:0007669"/>
    <property type="project" value="UniProtKB-EC"/>
</dbReference>
<sequence length="177" mass="20630">MEIRNEWWEWSKTLLAAVLIAAVIRLFLFSPVLVDGSSMVPTLQDGDRMIVNKFQYTYTMPERFDIVVFHVSEKEDYIKRVIGLPGETVAFKDDQLYINGEPVEESFRGTEAFTENFTLFELTGFDEVPENHLFVMGDNRQYSKDSRHIGPIPIDEVVGETPLIYWPFKDIKLFHKE</sequence>
<protein>
    <recommendedName>
        <fullName evidence="4 12">Signal peptidase I</fullName>
        <ecNumber evidence="4 12">3.4.21.89</ecNumber>
    </recommendedName>
</protein>
<dbReference type="PROSITE" id="PS00501">
    <property type="entry name" value="SPASE_I_1"/>
    <property type="match status" value="1"/>
</dbReference>
<evidence type="ECO:0000313" key="15">
    <source>
        <dbReference type="EMBL" id="TFE02738.1"/>
    </source>
</evidence>
<dbReference type="RefSeq" id="WP_134379434.1">
    <property type="nucleotide sequence ID" value="NZ_SORX01000002.1"/>
</dbReference>
<reference evidence="15 16" key="1">
    <citation type="submission" date="2019-03" db="EMBL/GenBank/DDBJ databases">
        <authorList>
            <person name="Yang Y."/>
        </authorList>
    </citation>
    <scope>NUCLEOTIDE SEQUENCE [LARGE SCALE GENOMIC DNA]</scope>
    <source>
        <strain evidence="15 16">ASL-1</strain>
    </source>
</reference>
<evidence type="ECO:0000259" key="14">
    <source>
        <dbReference type="Pfam" id="PF10502"/>
    </source>
</evidence>
<dbReference type="Proteomes" id="UP000297776">
    <property type="component" value="Unassembled WGS sequence"/>
</dbReference>
<dbReference type="FunFam" id="2.10.109.10:FF:000008">
    <property type="entry name" value="Signal peptidase I"/>
    <property type="match status" value="1"/>
</dbReference>
<dbReference type="GO" id="GO:0005886">
    <property type="term" value="C:plasma membrane"/>
    <property type="evidence" value="ECO:0007669"/>
    <property type="project" value="UniProtKB-SubCell"/>
</dbReference>
<proteinExistence type="inferred from homology"/>
<dbReference type="GO" id="GO:0006465">
    <property type="term" value="P:signal peptide processing"/>
    <property type="evidence" value="ECO:0007669"/>
    <property type="project" value="InterPro"/>
</dbReference>
<dbReference type="InterPro" id="IPR019758">
    <property type="entry name" value="Pept_S26A_signal_pept_1_CS"/>
</dbReference>
<feature type="domain" description="Peptidase S26" evidence="14">
    <location>
        <begin position="7"/>
        <end position="166"/>
    </location>
</feature>
<comment type="similarity">
    <text evidence="3 13">Belongs to the peptidase S26 family.</text>
</comment>
<organism evidence="15 16">
    <name type="scientific">Jeotgalibacillus salarius</name>
    <dbReference type="NCBI Taxonomy" id="546023"/>
    <lineage>
        <taxon>Bacteria</taxon>
        <taxon>Bacillati</taxon>
        <taxon>Bacillota</taxon>
        <taxon>Bacilli</taxon>
        <taxon>Bacillales</taxon>
        <taxon>Caryophanaceae</taxon>
        <taxon>Jeotgalibacillus</taxon>
    </lineage>
</organism>
<evidence type="ECO:0000256" key="1">
    <source>
        <dbReference type="ARBA" id="ARBA00000677"/>
    </source>
</evidence>
<dbReference type="CDD" id="cd06530">
    <property type="entry name" value="S26_SPase_I"/>
    <property type="match status" value="1"/>
</dbReference>
<comment type="subcellular location">
    <subcellularLocation>
        <location evidence="2">Cell membrane</location>
        <topology evidence="2">Single-pass type II membrane protein</topology>
    </subcellularLocation>
    <subcellularLocation>
        <location evidence="13">Membrane</location>
        <topology evidence="13">Single-pass type II membrane protein</topology>
    </subcellularLocation>
</comment>
<dbReference type="SUPFAM" id="SSF51306">
    <property type="entry name" value="LexA/Signal peptidase"/>
    <property type="match status" value="1"/>
</dbReference>
<evidence type="ECO:0000256" key="9">
    <source>
        <dbReference type="ARBA" id="ARBA00022989"/>
    </source>
</evidence>
<dbReference type="PROSITE" id="PS00761">
    <property type="entry name" value="SPASE_I_3"/>
    <property type="match status" value="1"/>
</dbReference>
<dbReference type="NCBIfam" id="TIGR02227">
    <property type="entry name" value="sigpep_I_bact"/>
    <property type="match status" value="1"/>
</dbReference>
<dbReference type="InterPro" id="IPR036286">
    <property type="entry name" value="LexA/Signal_pep-like_sf"/>
</dbReference>
<keyword evidence="6 12" id="KW-0645">Protease</keyword>
<dbReference type="Pfam" id="PF10502">
    <property type="entry name" value="Peptidase_S26"/>
    <property type="match status" value="1"/>
</dbReference>
<keyword evidence="8 12" id="KW-0378">Hydrolase</keyword>
<evidence type="ECO:0000256" key="3">
    <source>
        <dbReference type="ARBA" id="ARBA00009370"/>
    </source>
</evidence>
<dbReference type="PANTHER" id="PTHR43390">
    <property type="entry name" value="SIGNAL PEPTIDASE I"/>
    <property type="match status" value="1"/>
</dbReference>
<dbReference type="Gene3D" id="2.10.109.10">
    <property type="entry name" value="Umud Fragment, subunit A"/>
    <property type="match status" value="1"/>
</dbReference>
<dbReference type="InterPro" id="IPR019757">
    <property type="entry name" value="Pept_S26A_signal_pept_1_Lys-AS"/>
</dbReference>
<evidence type="ECO:0000256" key="5">
    <source>
        <dbReference type="ARBA" id="ARBA00022475"/>
    </source>
</evidence>
<keyword evidence="7" id="KW-0812">Transmembrane</keyword>
<dbReference type="AlphaFoldDB" id="A0A4Y8LII5"/>